<dbReference type="GO" id="GO:0006777">
    <property type="term" value="P:Mo-molybdopterin cofactor biosynthetic process"/>
    <property type="evidence" value="ECO:0007669"/>
    <property type="project" value="UniProtKB-KW"/>
</dbReference>
<evidence type="ECO:0000256" key="2">
    <source>
        <dbReference type="ARBA" id="ARBA00023150"/>
    </source>
</evidence>
<dbReference type="NCBIfam" id="TIGR00177">
    <property type="entry name" value="molyb_syn"/>
    <property type="match status" value="1"/>
</dbReference>
<reference evidence="4 6" key="2">
    <citation type="submission" date="2016-02" db="EMBL/GenBank/DDBJ databases">
        <title>Complete Genome Sequence of Propionibacterium acidipropionici ATCC 55737.</title>
        <authorList>
            <person name="Luna Flores C.H."/>
            <person name="Nielsen L.K."/>
            <person name="Marcellin E."/>
        </authorList>
    </citation>
    <scope>NUCLEOTIDE SEQUENCE [LARGE SCALE GENOMIC DNA]</scope>
    <source>
        <strain evidence="4 6">ATCC 55737</strain>
    </source>
</reference>
<dbReference type="EMBL" id="CP015970">
    <property type="protein sequence ID" value="AOZ47411.1"/>
    <property type="molecule type" value="Genomic_DNA"/>
</dbReference>
<keyword evidence="7" id="KW-1185">Reference proteome</keyword>
<dbReference type="PANTHER" id="PTHR43764:SF1">
    <property type="entry name" value="MOLYBDOPTERIN MOLYBDOTRANSFERASE"/>
    <property type="match status" value="1"/>
</dbReference>
<evidence type="ECO:0000256" key="1">
    <source>
        <dbReference type="ARBA" id="ARBA00005046"/>
    </source>
</evidence>
<protein>
    <submittedName>
        <fullName evidence="4">Molybdenum cofactor biosynthesis protein</fullName>
    </submittedName>
</protein>
<dbReference type="InterPro" id="IPR036425">
    <property type="entry name" value="MoaB/Mog-like_dom_sf"/>
</dbReference>
<accession>A0AAC9FCF5</accession>
<evidence type="ECO:0000313" key="7">
    <source>
        <dbReference type="Proteomes" id="UP000178666"/>
    </source>
</evidence>
<comment type="pathway">
    <text evidence="1">Cofactor biosynthesis; molybdopterin biosynthesis.</text>
</comment>
<dbReference type="InterPro" id="IPR001453">
    <property type="entry name" value="MoaB/Mog_dom"/>
</dbReference>
<dbReference type="SMART" id="SM00852">
    <property type="entry name" value="MoCF_biosynth"/>
    <property type="match status" value="1"/>
</dbReference>
<proteinExistence type="predicted"/>
<gene>
    <name evidence="5" type="ORF">A8L58_12840</name>
    <name evidence="4" type="ORF">AXH35_11390</name>
</gene>
<dbReference type="Proteomes" id="UP000178666">
    <property type="component" value="Chromosome"/>
</dbReference>
<sequence>MNPIRGRVITVSDRCAAGSAVDRSGPLAARLLAGYAEHVLLRDDVVIVPDGIEPLRRAIAEAVDDGVRLVFTTGGTGISPRDLTPEATLPLLAARLDGLAEQIRARGAEAAPAAGLSRGLVGITSREADAALIVNAPGSPGGVRDAVAVIGPIIGHIVAQLGGGDH</sequence>
<reference evidence="5 7" key="1">
    <citation type="journal article" date="2016" name="Plant Dis.">
        <title>Improved production of propionic acid using genome shuffling.</title>
        <authorList>
            <person name="Luna-Flores C.H."/>
            <person name="Palfreyman R.W."/>
            <person name="Kromer J.O."/>
            <person name="Nielsen L.K."/>
            <person name="Marcellin E."/>
        </authorList>
    </citation>
    <scope>NUCLEOTIDE SEQUENCE [LARGE SCALE GENOMIC DNA]</scope>
    <source>
        <strain evidence="5 7">F3E8</strain>
    </source>
</reference>
<keyword evidence="2" id="KW-0501">Molybdenum cofactor biosynthesis</keyword>
<dbReference type="Gene3D" id="3.40.980.10">
    <property type="entry name" value="MoaB/Mog-like domain"/>
    <property type="match status" value="1"/>
</dbReference>
<dbReference type="SUPFAM" id="SSF53218">
    <property type="entry name" value="Molybdenum cofactor biosynthesis proteins"/>
    <property type="match status" value="1"/>
</dbReference>
<evidence type="ECO:0000313" key="6">
    <source>
        <dbReference type="Proteomes" id="UP000075221"/>
    </source>
</evidence>
<organism evidence="4 6">
    <name type="scientific">Acidipropionibacterium acidipropionici</name>
    <dbReference type="NCBI Taxonomy" id="1748"/>
    <lineage>
        <taxon>Bacteria</taxon>
        <taxon>Bacillati</taxon>
        <taxon>Actinomycetota</taxon>
        <taxon>Actinomycetes</taxon>
        <taxon>Propionibacteriales</taxon>
        <taxon>Propionibacteriaceae</taxon>
        <taxon>Acidipropionibacterium</taxon>
    </lineage>
</organism>
<dbReference type="RefSeq" id="WP_062819907.1">
    <property type="nucleotide sequence ID" value="NZ_CP014352.1"/>
</dbReference>
<evidence type="ECO:0000313" key="4">
    <source>
        <dbReference type="EMBL" id="AMS05949.1"/>
    </source>
</evidence>
<evidence type="ECO:0000259" key="3">
    <source>
        <dbReference type="SMART" id="SM00852"/>
    </source>
</evidence>
<dbReference type="Pfam" id="PF00994">
    <property type="entry name" value="MoCF_biosynth"/>
    <property type="match status" value="1"/>
</dbReference>
<dbReference type="InterPro" id="IPR051920">
    <property type="entry name" value="MPT_Adenylyltrnsfr/MoaC-Rel"/>
</dbReference>
<dbReference type="CDD" id="cd00886">
    <property type="entry name" value="MogA_MoaB"/>
    <property type="match status" value="1"/>
</dbReference>
<dbReference type="PANTHER" id="PTHR43764">
    <property type="entry name" value="MOLYBDENUM COFACTOR BIOSYNTHESIS"/>
    <property type="match status" value="1"/>
</dbReference>
<dbReference type="Proteomes" id="UP000075221">
    <property type="component" value="Chromosome"/>
</dbReference>
<feature type="domain" description="MoaB/Mog" evidence="3">
    <location>
        <begin position="7"/>
        <end position="157"/>
    </location>
</feature>
<evidence type="ECO:0000313" key="5">
    <source>
        <dbReference type="EMBL" id="AOZ47411.1"/>
    </source>
</evidence>
<dbReference type="EMBL" id="CP014352">
    <property type="protein sequence ID" value="AMS05949.1"/>
    <property type="molecule type" value="Genomic_DNA"/>
</dbReference>
<name>A0AAC9FCF5_9ACTN</name>
<dbReference type="AlphaFoldDB" id="A0AAC9FCF5"/>